<protein>
    <submittedName>
        <fullName evidence="1">Uncharacterized protein</fullName>
    </submittedName>
</protein>
<keyword evidence="2" id="KW-1185">Reference proteome</keyword>
<reference evidence="1" key="1">
    <citation type="journal article" date="2022" name="bioRxiv">
        <title>Sequencing and chromosome-scale assembly of the giantPleurodeles waltlgenome.</title>
        <authorList>
            <person name="Brown T."/>
            <person name="Elewa A."/>
            <person name="Iarovenko S."/>
            <person name="Subramanian E."/>
            <person name="Araus A.J."/>
            <person name="Petzold A."/>
            <person name="Susuki M."/>
            <person name="Suzuki K.-i.T."/>
            <person name="Hayashi T."/>
            <person name="Toyoda A."/>
            <person name="Oliveira C."/>
            <person name="Osipova E."/>
            <person name="Leigh N.D."/>
            <person name="Simon A."/>
            <person name="Yun M.H."/>
        </authorList>
    </citation>
    <scope>NUCLEOTIDE SEQUENCE</scope>
    <source>
        <strain evidence="1">20211129_DDA</strain>
        <tissue evidence="1">Liver</tissue>
    </source>
</reference>
<gene>
    <name evidence="1" type="ORF">NDU88_006421</name>
</gene>
<dbReference type="Proteomes" id="UP001066276">
    <property type="component" value="Chromosome 2_1"/>
</dbReference>
<sequence length="95" mass="10830">MLRGHACVSGFRRPRRTMMGFPDLWQRTHGESRWQSLGWMRAGPRWRRVTRGSYFPLVANVVSRCAAGAMLEVNTQRLLCVLSSTLSVVCSYTPN</sequence>
<dbReference type="EMBL" id="JANPWB010000003">
    <property type="protein sequence ID" value="KAJ1202624.1"/>
    <property type="molecule type" value="Genomic_DNA"/>
</dbReference>
<dbReference type="AlphaFoldDB" id="A0AAV7VLY1"/>
<name>A0AAV7VLY1_PLEWA</name>
<evidence type="ECO:0000313" key="1">
    <source>
        <dbReference type="EMBL" id="KAJ1202624.1"/>
    </source>
</evidence>
<comment type="caution">
    <text evidence="1">The sequence shown here is derived from an EMBL/GenBank/DDBJ whole genome shotgun (WGS) entry which is preliminary data.</text>
</comment>
<proteinExistence type="predicted"/>
<accession>A0AAV7VLY1</accession>
<organism evidence="1 2">
    <name type="scientific">Pleurodeles waltl</name>
    <name type="common">Iberian ribbed newt</name>
    <dbReference type="NCBI Taxonomy" id="8319"/>
    <lineage>
        <taxon>Eukaryota</taxon>
        <taxon>Metazoa</taxon>
        <taxon>Chordata</taxon>
        <taxon>Craniata</taxon>
        <taxon>Vertebrata</taxon>
        <taxon>Euteleostomi</taxon>
        <taxon>Amphibia</taxon>
        <taxon>Batrachia</taxon>
        <taxon>Caudata</taxon>
        <taxon>Salamandroidea</taxon>
        <taxon>Salamandridae</taxon>
        <taxon>Pleurodelinae</taxon>
        <taxon>Pleurodeles</taxon>
    </lineage>
</organism>
<evidence type="ECO:0000313" key="2">
    <source>
        <dbReference type="Proteomes" id="UP001066276"/>
    </source>
</evidence>